<evidence type="ECO:0000259" key="7">
    <source>
        <dbReference type="Pfam" id="PF00924"/>
    </source>
</evidence>
<feature type="transmembrane region" description="Helical" evidence="6">
    <location>
        <begin position="157"/>
        <end position="175"/>
    </location>
</feature>
<feature type="transmembrane region" description="Helical" evidence="6">
    <location>
        <begin position="30"/>
        <end position="48"/>
    </location>
</feature>
<dbReference type="PANTHER" id="PTHR30566">
    <property type="entry name" value="YNAI-RELATED MECHANOSENSITIVE ION CHANNEL"/>
    <property type="match status" value="1"/>
</dbReference>
<dbReference type="SUPFAM" id="SSF82689">
    <property type="entry name" value="Mechanosensitive channel protein MscS (YggB), C-terminal domain"/>
    <property type="match status" value="1"/>
</dbReference>
<dbReference type="EMBL" id="CP002026">
    <property type="protein sequence ID" value="ADH87883.1"/>
    <property type="molecule type" value="Genomic_DNA"/>
</dbReference>
<proteinExistence type="predicted"/>
<evidence type="ECO:0000256" key="5">
    <source>
        <dbReference type="ARBA" id="ARBA00023136"/>
    </source>
</evidence>
<feature type="transmembrane region" description="Helical" evidence="6">
    <location>
        <begin position="102"/>
        <end position="120"/>
    </location>
</feature>
<keyword evidence="3 6" id="KW-0812">Transmembrane</keyword>
<dbReference type="PANTHER" id="PTHR30566:SF5">
    <property type="entry name" value="MECHANOSENSITIVE ION CHANNEL PROTEIN 1, MITOCHONDRIAL-RELATED"/>
    <property type="match status" value="1"/>
</dbReference>
<reference evidence="8 9" key="1">
    <citation type="journal article" date="2012" name="Stand. Genomic Sci.">
        <title>Complete genome sequence of the facultatively chemolithoautotrophic and methylotrophic alpha Proteobacterium Starkeya novella type strain (ATCC 8093(T)).</title>
        <authorList>
            <person name="Kappler U."/>
            <person name="Davenport K."/>
            <person name="Beatson S."/>
            <person name="Lucas S."/>
            <person name="Lapidus A."/>
            <person name="Copeland A."/>
            <person name="Berry K.W."/>
            <person name="Glavina Del Rio T."/>
            <person name="Hammon N."/>
            <person name="Dalin E."/>
            <person name="Tice H."/>
            <person name="Pitluck S."/>
            <person name="Richardson P."/>
            <person name="Bruce D."/>
            <person name="Goodwin L.A."/>
            <person name="Han C."/>
            <person name="Tapia R."/>
            <person name="Detter J.C."/>
            <person name="Chang Y.J."/>
            <person name="Jeffries C.D."/>
            <person name="Land M."/>
            <person name="Hauser L."/>
            <person name="Kyrpides N.C."/>
            <person name="Goker M."/>
            <person name="Ivanova N."/>
            <person name="Klenk H.P."/>
            <person name="Woyke T."/>
        </authorList>
    </citation>
    <scope>NUCLEOTIDE SEQUENCE [LARGE SCALE GENOMIC DNA]</scope>
    <source>
        <strain evidence="9">ATCC 8093 / DSM 506 / JCM 20403 / CCM 1077 / IAM 12100 / NBRC 12443 / NCIMB 10456</strain>
    </source>
</reference>
<evidence type="ECO:0000256" key="2">
    <source>
        <dbReference type="ARBA" id="ARBA00022475"/>
    </source>
</evidence>
<comment type="subcellular location">
    <subcellularLocation>
        <location evidence="1">Cell membrane</location>
        <topology evidence="1">Multi-pass membrane protein</topology>
    </subcellularLocation>
</comment>
<dbReference type="Gene3D" id="1.10.287.1260">
    <property type="match status" value="1"/>
</dbReference>
<keyword evidence="2" id="KW-1003">Cell membrane</keyword>
<dbReference type="InterPro" id="IPR006685">
    <property type="entry name" value="MscS_channel_2nd"/>
</dbReference>
<dbReference type="SUPFAM" id="SSF50182">
    <property type="entry name" value="Sm-like ribonucleoproteins"/>
    <property type="match status" value="1"/>
</dbReference>
<evidence type="ECO:0000313" key="8">
    <source>
        <dbReference type="EMBL" id="ADH87883.1"/>
    </source>
</evidence>
<dbReference type="KEGG" id="sno:Snov_0550"/>
<dbReference type="InterPro" id="IPR011066">
    <property type="entry name" value="MscS_channel_C_sf"/>
</dbReference>
<keyword evidence="5 6" id="KW-0472">Membrane</keyword>
<dbReference type="HOGENOM" id="CLU_816110_0_0_5"/>
<dbReference type="PIRSF" id="PIRSF026673">
    <property type="entry name" value="UCP026673_ion_chan"/>
    <property type="match status" value="1"/>
</dbReference>
<dbReference type="Pfam" id="PF00924">
    <property type="entry name" value="MS_channel_2nd"/>
    <property type="match status" value="1"/>
</dbReference>
<name>D7A463_ANCN5</name>
<dbReference type="InterPro" id="IPR023408">
    <property type="entry name" value="MscS_beta-dom_sf"/>
</dbReference>
<feature type="domain" description="Mechanosensitive ion channel MscS" evidence="7">
    <location>
        <begin position="178"/>
        <end position="238"/>
    </location>
</feature>
<dbReference type="eggNOG" id="COG0668">
    <property type="taxonomic scope" value="Bacteria"/>
</dbReference>
<dbReference type="InterPro" id="IPR010920">
    <property type="entry name" value="LSM_dom_sf"/>
</dbReference>
<dbReference type="GO" id="GO:0005886">
    <property type="term" value="C:plasma membrane"/>
    <property type="evidence" value="ECO:0007669"/>
    <property type="project" value="UniProtKB-SubCell"/>
</dbReference>
<gene>
    <name evidence="8" type="ordered locus">Snov_0550</name>
</gene>
<sequence length="355" mass="38124">MPDPVLIPARPGAIYRKQPRRSSSMSGDDHYLPLALINILGIAGIVVWHLQGPSRPTGRLIVQILFFAGMSLVLYAGGIAPQQPDDVYTEGFAALLSKSARVLWWTHLAWTIIGLIHIYVRLNRKPREAHLILDMAVAVIYLGVALSVMGFVFGMPVASLVTTSGVVALILGLALQNTLGDVFSGIALTLGKAYAIGDWVQLSDGTAGRVTETNWRSTNLLTAANNIVVLPNSMLARQGLTSLSRPDETHQITLGVRFAAVQSPRLIEEAMRSVLQASTRIVQDPPPAVALKSIDAIAIDVELQFRVASLAVGTLAKNEIIDLIHGHRKADGLSLALPAQSLVFVPAPQATIVRL</sequence>
<dbReference type="InterPro" id="IPR016846">
    <property type="entry name" value="cNMP-bd_ion_channel"/>
</dbReference>
<keyword evidence="9" id="KW-1185">Reference proteome</keyword>
<evidence type="ECO:0000256" key="4">
    <source>
        <dbReference type="ARBA" id="ARBA00022989"/>
    </source>
</evidence>
<evidence type="ECO:0000256" key="1">
    <source>
        <dbReference type="ARBA" id="ARBA00004651"/>
    </source>
</evidence>
<dbReference type="STRING" id="639283.Snov_0550"/>
<dbReference type="AlphaFoldDB" id="D7A463"/>
<accession>D7A463</accession>
<evidence type="ECO:0000313" key="9">
    <source>
        <dbReference type="Proteomes" id="UP000006633"/>
    </source>
</evidence>
<evidence type="ECO:0000256" key="3">
    <source>
        <dbReference type="ARBA" id="ARBA00022692"/>
    </source>
</evidence>
<protein>
    <submittedName>
        <fullName evidence="8">MscS Mechanosensitive ion channel</fullName>
    </submittedName>
</protein>
<organism evidence="8 9">
    <name type="scientific">Ancylobacter novellus (strain ATCC 8093 / DSM 506 / JCM 20403 / CCM 1077 / IAM 12100 / NBRC 12443 / NCIMB 10456)</name>
    <name type="common">Starkeya novella</name>
    <dbReference type="NCBI Taxonomy" id="639283"/>
    <lineage>
        <taxon>Bacteria</taxon>
        <taxon>Pseudomonadati</taxon>
        <taxon>Pseudomonadota</taxon>
        <taxon>Alphaproteobacteria</taxon>
        <taxon>Hyphomicrobiales</taxon>
        <taxon>Xanthobacteraceae</taxon>
        <taxon>Ancylobacter</taxon>
    </lineage>
</organism>
<keyword evidence="4 6" id="KW-1133">Transmembrane helix</keyword>
<dbReference type="GO" id="GO:0008381">
    <property type="term" value="F:mechanosensitive monoatomic ion channel activity"/>
    <property type="evidence" value="ECO:0007669"/>
    <property type="project" value="UniProtKB-ARBA"/>
</dbReference>
<dbReference type="Gene3D" id="2.30.30.60">
    <property type="match status" value="1"/>
</dbReference>
<feature type="transmembrane region" description="Helical" evidence="6">
    <location>
        <begin position="132"/>
        <end position="151"/>
    </location>
</feature>
<dbReference type="Proteomes" id="UP000006633">
    <property type="component" value="Chromosome"/>
</dbReference>
<feature type="transmembrane region" description="Helical" evidence="6">
    <location>
        <begin position="60"/>
        <end position="82"/>
    </location>
</feature>
<evidence type="ECO:0000256" key="6">
    <source>
        <dbReference type="SAM" id="Phobius"/>
    </source>
</evidence>